<reference evidence="2 3" key="1">
    <citation type="submission" date="2016-11" db="EMBL/GenBank/DDBJ databases">
        <authorList>
            <person name="Jaros S."/>
            <person name="Januszkiewicz K."/>
            <person name="Wedrychowicz H."/>
        </authorList>
    </citation>
    <scope>NUCLEOTIDE SEQUENCE [LARGE SCALE GENOMIC DNA]</scope>
    <source>
        <strain evidence="2 3">DSM 44523</strain>
    </source>
</reference>
<name>A0A1M5K6M1_STRHI</name>
<feature type="region of interest" description="Disordered" evidence="1">
    <location>
        <begin position="41"/>
        <end position="81"/>
    </location>
</feature>
<dbReference type="Pfam" id="PF13822">
    <property type="entry name" value="ACC_epsilon"/>
    <property type="match status" value="1"/>
</dbReference>
<evidence type="ECO:0000313" key="2">
    <source>
        <dbReference type="EMBL" id="SHG48361.1"/>
    </source>
</evidence>
<evidence type="ECO:0000313" key="3">
    <source>
        <dbReference type="Proteomes" id="UP000184501"/>
    </source>
</evidence>
<dbReference type="GO" id="GO:0003989">
    <property type="term" value="F:acetyl-CoA carboxylase activity"/>
    <property type="evidence" value="ECO:0007669"/>
    <property type="project" value="InterPro"/>
</dbReference>
<dbReference type="EMBL" id="FQVN01000009">
    <property type="protein sequence ID" value="SHG48361.1"/>
    <property type="molecule type" value="Genomic_DNA"/>
</dbReference>
<keyword evidence="3" id="KW-1185">Reference proteome</keyword>
<dbReference type="STRING" id="2017.SAMN05444320_109159"/>
<dbReference type="AlphaFoldDB" id="A0A1M5K6M1"/>
<dbReference type="InterPro" id="IPR032716">
    <property type="entry name" value="ACC_epsilon"/>
</dbReference>
<dbReference type="Proteomes" id="UP000184501">
    <property type="component" value="Unassembled WGS sequence"/>
</dbReference>
<accession>A0A1M5K6M1</accession>
<protein>
    <submittedName>
        <fullName evidence="2">Acyl-CoA carboxylase epsilon subunit</fullName>
    </submittedName>
</protein>
<organism evidence="2 3">
    <name type="scientific">Streptoalloteichus hindustanus</name>
    <dbReference type="NCBI Taxonomy" id="2017"/>
    <lineage>
        <taxon>Bacteria</taxon>
        <taxon>Bacillati</taxon>
        <taxon>Actinomycetota</taxon>
        <taxon>Actinomycetes</taxon>
        <taxon>Pseudonocardiales</taxon>
        <taxon>Pseudonocardiaceae</taxon>
        <taxon>Streptoalloteichus</taxon>
    </lineage>
</organism>
<proteinExistence type="predicted"/>
<sequence length="81" mass="8400">MTGSEAVDEQPRRPLLRVVRGAPDDVELAALTAVVAGLASAGADAGTTSPRPRSTWADPAARLRHPPRPGPGAWRASALPR</sequence>
<evidence type="ECO:0000256" key="1">
    <source>
        <dbReference type="SAM" id="MobiDB-lite"/>
    </source>
</evidence>
<dbReference type="GO" id="GO:0004658">
    <property type="term" value="F:propionyl-CoA carboxylase activity"/>
    <property type="evidence" value="ECO:0007669"/>
    <property type="project" value="InterPro"/>
</dbReference>
<dbReference type="RefSeq" id="WP_234995915.1">
    <property type="nucleotide sequence ID" value="NZ_FQVN01000009.1"/>
</dbReference>
<gene>
    <name evidence="2" type="ORF">SAMN05444320_109159</name>
</gene>